<accession>U5MQE3</accession>
<gene>
    <name evidence="1" type="ORF">CLSA_c17540</name>
</gene>
<dbReference type="OrthoDB" id="158990at2"/>
<proteinExistence type="predicted"/>
<dbReference type="GeneID" id="55476986"/>
<evidence type="ECO:0000313" key="2">
    <source>
        <dbReference type="Proteomes" id="UP000017118"/>
    </source>
</evidence>
<dbReference type="RefSeq" id="WP_022745392.1">
    <property type="nucleotide sequence ID" value="NC_022571.1"/>
</dbReference>
<name>U5MQE3_CLOSA</name>
<dbReference type="AlphaFoldDB" id="U5MQE3"/>
<protein>
    <submittedName>
        <fullName evidence="1">Uncharacterized protein</fullName>
    </submittedName>
</protein>
<reference evidence="1 2" key="1">
    <citation type="journal article" date="2013" name="Genome Announc.">
        <title>Complete Genome Sequence of the Solvent Producer Clostridium saccharobutylicum NCP262 (DSM 13864).</title>
        <authorList>
            <person name="Poehlein A."/>
            <person name="Hartwich K."/>
            <person name="Krabben P."/>
            <person name="Ehrenreich A."/>
            <person name="Liebl W."/>
            <person name="Durre P."/>
            <person name="Gottschalk G."/>
            <person name="Daniel R."/>
        </authorList>
    </citation>
    <scope>NUCLEOTIDE SEQUENCE [LARGE SCALE GENOMIC DNA]</scope>
    <source>
        <strain evidence="1">DSM 13864</strain>
    </source>
</reference>
<dbReference type="Proteomes" id="UP000017118">
    <property type="component" value="Chromosome"/>
</dbReference>
<keyword evidence="2" id="KW-1185">Reference proteome</keyword>
<dbReference type="HOGENOM" id="CLU_3006196_0_0_9"/>
<dbReference type="KEGG" id="csb:CLSA_c17540"/>
<organism evidence="1 2">
    <name type="scientific">Clostridium saccharobutylicum DSM 13864</name>
    <dbReference type="NCBI Taxonomy" id="1345695"/>
    <lineage>
        <taxon>Bacteria</taxon>
        <taxon>Bacillati</taxon>
        <taxon>Bacillota</taxon>
        <taxon>Clostridia</taxon>
        <taxon>Eubacteriales</taxon>
        <taxon>Clostridiaceae</taxon>
        <taxon>Clostridium</taxon>
    </lineage>
</organism>
<dbReference type="EMBL" id="CP006721">
    <property type="protein sequence ID" value="AGX42748.1"/>
    <property type="molecule type" value="Genomic_DNA"/>
</dbReference>
<sequence>MVYIIPNEYTDMVAVPTQYYFSIIVRGYFYNGINFELLQILYSECLSELRNLESKK</sequence>
<evidence type="ECO:0000313" key="1">
    <source>
        <dbReference type="EMBL" id="AGX42748.1"/>
    </source>
</evidence>
<dbReference type="PATRIC" id="fig|1345695.3.peg.1715"/>